<comment type="caution">
    <text evidence="3">The sequence shown here is derived from an EMBL/GenBank/DDBJ whole genome shotgun (WGS) entry which is preliminary data.</text>
</comment>
<dbReference type="Gene3D" id="3.40.190.150">
    <property type="entry name" value="Bordetella uptake gene, domain 1"/>
    <property type="match status" value="1"/>
</dbReference>
<keyword evidence="2" id="KW-0732">Signal</keyword>
<dbReference type="SUPFAM" id="SSF53850">
    <property type="entry name" value="Periplasmic binding protein-like II"/>
    <property type="match status" value="1"/>
</dbReference>
<dbReference type="InterPro" id="IPR042100">
    <property type="entry name" value="Bug_dom1"/>
</dbReference>
<organism evidence="3 4">
    <name type="scientific">Achromobacter aloeverae</name>
    <dbReference type="NCBI Taxonomy" id="1750518"/>
    <lineage>
        <taxon>Bacteria</taxon>
        <taxon>Pseudomonadati</taxon>
        <taxon>Pseudomonadota</taxon>
        <taxon>Betaproteobacteria</taxon>
        <taxon>Burkholderiales</taxon>
        <taxon>Alcaligenaceae</taxon>
        <taxon>Achromobacter</taxon>
    </lineage>
</organism>
<evidence type="ECO:0000256" key="2">
    <source>
        <dbReference type="SAM" id="SignalP"/>
    </source>
</evidence>
<protein>
    <submittedName>
        <fullName evidence="3">Tripartite tricarboxylate transporter substrate binding protein</fullName>
    </submittedName>
</protein>
<reference evidence="3 4" key="1">
    <citation type="journal article" date="2017" name="Int. J. Syst. Evol. Microbiol.">
        <title>Achromobacter aloeverae sp. nov., isolated from the root of Aloe vera (L.) Burm.f.</title>
        <authorList>
            <person name="Kuncharoen N."/>
            <person name="Muramatsu Y."/>
            <person name="Shibata C."/>
            <person name="Kamakura Y."/>
            <person name="Nakagawa Y."/>
            <person name="Tanasupawat S."/>
        </authorList>
    </citation>
    <scope>NUCLEOTIDE SEQUENCE [LARGE SCALE GENOMIC DNA]</scope>
    <source>
        <strain evidence="3 4">AVA-1</strain>
    </source>
</reference>
<dbReference type="EMBL" id="PYAL01000001">
    <property type="protein sequence ID" value="RXN92250.1"/>
    <property type="molecule type" value="Genomic_DNA"/>
</dbReference>
<keyword evidence="4" id="KW-1185">Reference proteome</keyword>
<gene>
    <name evidence="3" type="ORF">C7R54_00320</name>
</gene>
<dbReference type="Gene3D" id="3.40.190.10">
    <property type="entry name" value="Periplasmic binding protein-like II"/>
    <property type="match status" value="1"/>
</dbReference>
<proteinExistence type="inferred from homology"/>
<evidence type="ECO:0000313" key="3">
    <source>
        <dbReference type="EMBL" id="RXN92250.1"/>
    </source>
</evidence>
<dbReference type="Pfam" id="PF03401">
    <property type="entry name" value="TctC"/>
    <property type="match status" value="1"/>
</dbReference>
<dbReference type="AlphaFoldDB" id="A0A4V1MSJ4"/>
<evidence type="ECO:0000313" key="4">
    <source>
        <dbReference type="Proteomes" id="UP000290849"/>
    </source>
</evidence>
<dbReference type="PROSITE" id="PS51257">
    <property type="entry name" value="PROKAR_LIPOPROTEIN"/>
    <property type="match status" value="1"/>
</dbReference>
<dbReference type="PANTHER" id="PTHR42928:SF5">
    <property type="entry name" value="BLR1237 PROTEIN"/>
    <property type="match status" value="1"/>
</dbReference>
<feature type="chain" id="PRO_5020869347" evidence="2">
    <location>
        <begin position="37"/>
        <end position="344"/>
    </location>
</feature>
<feature type="signal peptide" evidence="2">
    <location>
        <begin position="1"/>
        <end position="36"/>
    </location>
</feature>
<dbReference type="PIRSF" id="PIRSF017082">
    <property type="entry name" value="YflP"/>
    <property type="match status" value="1"/>
</dbReference>
<dbReference type="PANTHER" id="PTHR42928">
    <property type="entry name" value="TRICARBOXYLATE-BINDING PROTEIN"/>
    <property type="match status" value="1"/>
</dbReference>
<name>A0A4V1MSJ4_9BURK</name>
<comment type="similarity">
    <text evidence="1">Belongs to the UPF0065 (bug) family.</text>
</comment>
<accession>A0A4V1MSJ4</accession>
<evidence type="ECO:0000256" key="1">
    <source>
        <dbReference type="ARBA" id="ARBA00006987"/>
    </source>
</evidence>
<dbReference type="InterPro" id="IPR005064">
    <property type="entry name" value="BUG"/>
</dbReference>
<dbReference type="Proteomes" id="UP000290849">
    <property type="component" value="Unassembled WGS sequence"/>
</dbReference>
<sequence length="344" mass="35857">MVQRGDLMFNSKTLGRTDGLAARALAMAAYASLACAATLGVGAPAAAAYPEHQIKLIIPFAPGGGNDAVGRTIGKLLTESLGQPVVVENMVGAGGKIGVASGIRAKPDGYTLTLISNSYAVNASLYQLPFDPVKDMTPVGMIARGPFLVTTSSSIAANSLPQLIELAKARHGALSFASSGVGGISHLATELFMKDAGIKMTHVPYRGTGPAVMDTLAGRTDVFFSTPGAAMPYIKDGRLKALAQTLPETWSDMPSLPTVAQAGVPGYQVVIWYGLIAPKGLPQDVQQKLNQALNAAIVKPEVGRQLSMEGDQAAPGTPEQLRAQIETEIGVWQKVVSEAHIKVD</sequence>
<dbReference type="CDD" id="cd13578">
    <property type="entry name" value="PBP2_Bug27"/>
    <property type="match status" value="1"/>
</dbReference>